<comment type="subcellular location">
    <subcellularLocation>
        <location evidence="1">Cell membrane</location>
        <topology evidence="1">Multi-pass membrane protein</topology>
    </subcellularLocation>
</comment>
<dbReference type="InterPro" id="IPR005829">
    <property type="entry name" value="Sugar_transporter_CS"/>
</dbReference>
<dbReference type="PANTHER" id="PTHR43528">
    <property type="entry name" value="ALPHA-KETOGLUTARATE PERMEASE"/>
    <property type="match status" value="1"/>
</dbReference>
<protein>
    <submittedName>
        <fullName evidence="11">MFS transporter</fullName>
    </submittedName>
</protein>
<feature type="transmembrane region" description="Helical" evidence="9">
    <location>
        <begin position="340"/>
        <end position="362"/>
    </location>
</feature>
<name>A0ABY7LU22_9BACT</name>
<reference evidence="11 12" key="1">
    <citation type="submission" date="2022-12" db="EMBL/GenBank/DDBJ databases">
        <title>Hymenobacter canadensis sp. nov. isolated from lake water of the Cambridge Bay, Canada.</title>
        <authorList>
            <person name="Kim W.H."/>
            <person name="Lee Y.M."/>
        </authorList>
    </citation>
    <scope>NUCLEOTIDE SEQUENCE [LARGE SCALE GENOMIC DNA]</scope>
    <source>
        <strain evidence="11 12">PAMC 29467</strain>
    </source>
</reference>
<dbReference type="PROSITE" id="PS50850">
    <property type="entry name" value="MFS"/>
    <property type="match status" value="1"/>
</dbReference>
<evidence type="ECO:0000256" key="2">
    <source>
        <dbReference type="ARBA" id="ARBA00022448"/>
    </source>
</evidence>
<evidence type="ECO:0000256" key="4">
    <source>
        <dbReference type="ARBA" id="ARBA00022692"/>
    </source>
</evidence>
<feature type="transmembrane region" description="Helical" evidence="9">
    <location>
        <begin position="155"/>
        <end position="178"/>
    </location>
</feature>
<feature type="transmembrane region" description="Helical" evidence="9">
    <location>
        <begin position="313"/>
        <end position="334"/>
    </location>
</feature>
<organism evidence="11 12">
    <name type="scientific">Hymenobacter canadensis</name>
    <dbReference type="NCBI Taxonomy" id="2999067"/>
    <lineage>
        <taxon>Bacteria</taxon>
        <taxon>Pseudomonadati</taxon>
        <taxon>Bacteroidota</taxon>
        <taxon>Cytophagia</taxon>
        <taxon>Cytophagales</taxon>
        <taxon>Hymenobacteraceae</taxon>
        <taxon>Hymenobacter</taxon>
    </lineage>
</organism>
<evidence type="ECO:0000256" key="7">
    <source>
        <dbReference type="ARBA" id="ARBA00023136"/>
    </source>
</evidence>
<keyword evidence="2" id="KW-0813">Transport</keyword>
<keyword evidence="4 9" id="KW-0812">Transmembrane</keyword>
<dbReference type="PROSITE" id="PS00216">
    <property type="entry name" value="SUGAR_TRANSPORT_1"/>
    <property type="match status" value="2"/>
</dbReference>
<accession>A0ABY7LU22</accession>
<feature type="transmembrane region" description="Helical" evidence="9">
    <location>
        <begin position="30"/>
        <end position="48"/>
    </location>
</feature>
<feature type="transmembrane region" description="Helical" evidence="9">
    <location>
        <begin position="89"/>
        <end position="108"/>
    </location>
</feature>
<feature type="transmembrane region" description="Helical" evidence="9">
    <location>
        <begin position="190"/>
        <end position="209"/>
    </location>
</feature>
<dbReference type="EMBL" id="CP114767">
    <property type="protein sequence ID" value="WBA43104.1"/>
    <property type="molecule type" value="Genomic_DNA"/>
</dbReference>
<evidence type="ECO:0000256" key="8">
    <source>
        <dbReference type="SAM" id="MobiDB-lite"/>
    </source>
</evidence>
<keyword evidence="3" id="KW-1003">Cell membrane</keyword>
<feature type="region of interest" description="Disordered" evidence="8">
    <location>
        <begin position="486"/>
        <end position="547"/>
    </location>
</feature>
<evidence type="ECO:0000256" key="6">
    <source>
        <dbReference type="ARBA" id="ARBA00022989"/>
    </source>
</evidence>
<dbReference type="InterPro" id="IPR051084">
    <property type="entry name" value="H+-coupled_symporters"/>
</dbReference>
<dbReference type="InterPro" id="IPR036259">
    <property type="entry name" value="MFS_trans_sf"/>
</dbReference>
<feature type="transmembrane region" description="Helical" evidence="9">
    <location>
        <begin position="284"/>
        <end position="301"/>
    </location>
</feature>
<sequence>MQTYPVPGGRSMASRIRSIFSGSVGNLVEWYDWYVYSAFALYFAPSFFPQGSQTAQLLNTAAIFAVGFLMRPLGGWLLGLYADRAGRKAALMASVLLMCGGSLLIALTPTYAQIGVAAPVLLVLARLLQGLSVGGEYGTSATYLSEMADQRNRGFFSSFQYVTLIAGQLLALLVQLGLQQVLSAAELQAWGWRVPFGIGAAAAVVALYLRRTMEETDAFTHQTAADNAAAVPQPGKLRLLLRYPREVLTVVGLTLGGTVVFYTFTTYTQKFLVNTTGFTKGQATLVSFGALGVAMLLQPLLGALSDRVGRRPVLLFFGVGATLGTVPLMTWLGAAPSPGVAFGLLVLALTIVSGYTSINAVVKAELFPTEIRALGAGRGAAVCSHGGHFRRYSRVRGTAGQKPGRGKLVLLVRDGLRRHFAGGVPAHARHPRHLTHGYGGRLTFSGRAGSEVPRNVAARFVTFLPHSPFPVSHEKDSHPAVRVLRPAAGRPGHGASQKARRQEQAPQPAGHRHWPRLHHRLQPPFAERPQSLRGPGALRQSVAHRCQ</sequence>
<feature type="transmembrane region" description="Helical" evidence="9">
    <location>
        <begin position="247"/>
        <end position="264"/>
    </location>
</feature>
<gene>
    <name evidence="11" type="ORF">O3303_05945</name>
</gene>
<feature type="transmembrane region" description="Helical" evidence="9">
    <location>
        <begin position="114"/>
        <end position="134"/>
    </location>
</feature>
<dbReference type="Pfam" id="PF00083">
    <property type="entry name" value="Sugar_tr"/>
    <property type="match status" value="2"/>
</dbReference>
<dbReference type="InterPro" id="IPR020846">
    <property type="entry name" value="MFS_dom"/>
</dbReference>
<keyword evidence="12" id="KW-1185">Reference proteome</keyword>
<evidence type="ECO:0000256" key="5">
    <source>
        <dbReference type="ARBA" id="ARBA00022847"/>
    </source>
</evidence>
<evidence type="ECO:0000313" key="12">
    <source>
        <dbReference type="Proteomes" id="UP001211005"/>
    </source>
</evidence>
<evidence type="ECO:0000259" key="10">
    <source>
        <dbReference type="PROSITE" id="PS50850"/>
    </source>
</evidence>
<keyword evidence="6 9" id="KW-1133">Transmembrane helix</keyword>
<evidence type="ECO:0000256" key="1">
    <source>
        <dbReference type="ARBA" id="ARBA00004651"/>
    </source>
</evidence>
<evidence type="ECO:0000256" key="3">
    <source>
        <dbReference type="ARBA" id="ARBA00022475"/>
    </source>
</evidence>
<dbReference type="Gene3D" id="1.20.1250.20">
    <property type="entry name" value="MFS general substrate transporter like domains"/>
    <property type="match status" value="2"/>
</dbReference>
<dbReference type="PROSITE" id="PS00217">
    <property type="entry name" value="SUGAR_TRANSPORT_2"/>
    <property type="match status" value="1"/>
</dbReference>
<dbReference type="InterPro" id="IPR005828">
    <property type="entry name" value="MFS_sugar_transport-like"/>
</dbReference>
<evidence type="ECO:0000256" key="9">
    <source>
        <dbReference type="SAM" id="Phobius"/>
    </source>
</evidence>
<feature type="compositionally biased region" description="Basic residues" evidence="8">
    <location>
        <begin position="510"/>
        <end position="521"/>
    </location>
</feature>
<dbReference type="SUPFAM" id="SSF103473">
    <property type="entry name" value="MFS general substrate transporter"/>
    <property type="match status" value="1"/>
</dbReference>
<keyword evidence="5" id="KW-0769">Symport</keyword>
<feature type="domain" description="Major facilitator superfamily (MFS) profile" evidence="10">
    <location>
        <begin position="18"/>
        <end position="466"/>
    </location>
</feature>
<feature type="transmembrane region" description="Helical" evidence="9">
    <location>
        <begin position="60"/>
        <end position="82"/>
    </location>
</feature>
<dbReference type="CDD" id="cd17367">
    <property type="entry name" value="MFS_KgtP"/>
    <property type="match status" value="1"/>
</dbReference>
<proteinExistence type="predicted"/>
<dbReference type="Proteomes" id="UP001211005">
    <property type="component" value="Chromosome"/>
</dbReference>
<evidence type="ECO:0000313" key="11">
    <source>
        <dbReference type="EMBL" id="WBA43104.1"/>
    </source>
</evidence>
<keyword evidence="7 9" id="KW-0472">Membrane</keyword>
<dbReference type="RefSeq" id="WP_269561149.1">
    <property type="nucleotide sequence ID" value="NZ_CP114767.1"/>
</dbReference>
<dbReference type="PANTHER" id="PTHR43528:SF5">
    <property type="entry name" value="PROLINE_BETAINE TRANSPORTER"/>
    <property type="match status" value="1"/>
</dbReference>